<name>A0AC58R4K6_CAMBA</name>
<dbReference type="RefSeq" id="XP_074229469.1">
    <property type="nucleotide sequence ID" value="XM_074373368.1"/>
</dbReference>
<sequence length="175" mass="18576">MDALLLGRWRRRRPEELQIPGDAKRACRRLDAAAQERGCPPGKARALGSWDSEDPESPDPHPRGHLPGLRPDSGQGRLDVGSPQIGRRSSAQPCPRCVAGESVVKCTPLQRGMLAAPHSHGDEGGALLSVQEPSWSLSHAQGTGWQRTGTGGNPKCSGRFWSLLPGPGVSAASLD</sequence>
<organism evidence="1 2">
    <name type="scientific">Camelus bactrianus</name>
    <name type="common">Bactrian camel</name>
    <dbReference type="NCBI Taxonomy" id="9837"/>
    <lineage>
        <taxon>Eukaryota</taxon>
        <taxon>Metazoa</taxon>
        <taxon>Chordata</taxon>
        <taxon>Craniata</taxon>
        <taxon>Vertebrata</taxon>
        <taxon>Euteleostomi</taxon>
        <taxon>Mammalia</taxon>
        <taxon>Eutheria</taxon>
        <taxon>Laurasiatheria</taxon>
        <taxon>Artiodactyla</taxon>
        <taxon>Tylopoda</taxon>
        <taxon>Camelidae</taxon>
        <taxon>Camelus</taxon>
    </lineage>
</organism>
<gene>
    <name evidence="2" type="primary">C11H10orf143</name>
</gene>
<keyword evidence="1" id="KW-1185">Reference proteome</keyword>
<accession>A0AC58R4K6</accession>
<proteinExistence type="predicted"/>
<evidence type="ECO:0000313" key="1">
    <source>
        <dbReference type="Proteomes" id="UP001732780"/>
    </source>
</evidence>
<evidence type="ECO:0000313" key="2">
    <source>
        <dbReference type="RefSeq" id="XP_074229469.1"/>
    </source>
</evidence>
<reference evidence="2" key="1">
    <citation type="submission" date="2025-08" db="UniProtKB">
        <authorList>
            <consortium name="RefSeq"/>
        </authorList>
    </citation>
    <scope>IDENTIFICATION</scope>
    <source>
        <tissue evidence="2">Blood</tissue>
    </source>
</reference>
<protein>
    <submittedName>
        <fullName evidence="2">Uncharacterized protein C10orf143 homolog isoform X1</fullName>
    </submittedName>
</protein>
<dbReference type="Proteomes" id="UP001732780">
    <property type="component" value="Chromosome 11"/>
</dbReference>